<feature type="domain" description="Enoyl reductase (ER)" evidence="7">
    <location>
        <begin position="10"/>
        <end position="322"/>
    </location>
</feature>
<evidence type="ECO:0000256" key="5">
    <source>
        <dbReference type="ARBA" id="ARBA00022884"/>
    </source>
</evidence>
<accession>A0AB38YV84</accession>
<dbReference type="InterPro" id="IPR002364">
    <property type="entry name" value="Quin_OxRdtase/zeta-crystal_CS"/>
</dbReference>
<evidence type="ECO:0000259" key="7">
    <source>
        <dbReference type="SMART" id="SM00829"/>
    </source>
</evidence>
<name>A0AB38YV84_9GAMM</name>
<dbReference type="GO" id="GO:0005737">
    <property type="term" value="C:cytoplasm"/>
    <property type="evidence" value="ECO:0007669"/>
    <property type="project" value="UniProtKB-SubCell"/>
</dbReference>
<dbReference type="SMART" id="SM00829">
    <property type="entry name" value="PKS_ER"/>
    <property type="match status" value="1"/>
</dbReference>
<reference evidence="8" key="1">
    <citation type="submission" date="2023-09" db="EMBL/GenBank/DDBJ databases">
        <title>Acinetobacter soli.</title>
        <authorList>
            <person name="Kim B."/>
            <person name="Kim D."/>
            <person name="Park D."/>
        </authorList>
    </citation>
    <scope>NUCLEOTIDE SEQUENCE</scope>
    <source>
        <strain evidence="8">2023.05</strain>
    </source>
</reference>
<evidence type="ECO:0000256" key="1">
    <source>
        <dbReference type="ARBA" id="ARBA00004496"/>
    </source>
</evidence>
<dbReference type="InterPro" id="IPR051603">
    <property type="entry name" value="Zinc-ADH_QOR/CCCR"/>
</dbReference>
<organism evidence="8 9">
    <name type="scientific">Acinetobacter soli</name>
    <dbReference type="NCBI Taxonomy" id="487316"/>
    <lineage>
        <taxon>Bacteria</taxon>
        <taxon>Pseudomonadati</taxon>
        <taxon>Pseudomonadota</taxon>
        <taxon>Gammaproteobacteria</taxon>
        <taxon>Moraxellales</taxon>
        <taxon>Moraxellaceae</taxon>
        <taxon>Acinetobacter</taxon>
    </lineage>
</organism>
<dbReference type="PANTHER" id="PTHR44154">
    <property type="entry name" value="QUINONE OXIDOREDUCTASE"/>
    <property type="match status" value="1"/>
</dbReference>
<proteinExistence type="predicted"/>
<gene>
    <name evidence="8" type="ORF">RHP80_13240</name>
</gene>
<evidence type="ECO:0000313" key="9">
    <source>
        <dbReference type="Proteomes" id="UP001256400"/>
    </source>
</evidence>
<evidence type="ECO:0000256" key="2">
    <source>
        <dbReference type="ARBA" id="ARBA00011881"/>
    </source>
</evidence>
<comment type="subunit">
    <text evidence="2">Homotetramer.</text>
</comment>
<dbReference type="SUPFAM" id="SSF51735">
    <property type="entry name" value="NAD(P)-binding Rossmann-fold domains"/>
    <property type="match status" value="1"/>
</dbReference>
<dbReference type="PROSITE" id="PS01162">
    <property type="entry name" value="QOR_ZETA_CRYSTAL"/>
    <property type="match status" value="1"/>
</dbReference>
<dbReference type="Gene3D" id="3.90.180.10">
    <property type="entry name" value="Medium-chain alcohol dehydrogenases, catalytic domain"/>
    <property type="match status" value="1"/>
</dbReference>
<dbReference type="InterPro" id="IPR013149">
    <property type="entry name" value="ADH-like_C"/>
</dbReference>
<dbReference type="InterPro" id="IPR011032">
    <property type="entry name" value="GroES-like_sf"/>
</dbReference>
<dbReference type="Pfam" id="PF08240">
    <property type="entry name" value="ADH_N"/>
    <property type="match status" value="1"/>
</dbReference>
<dbReference type="RefSeq" id="WP_055415742.1">
    <property type="nucleotide sequence ID" value="NZ_BKFD01000023.1"/>
</dbReference>
<comment type="subcellular location">
    <subcellularLocation>
        <location evidence="1">Cytoplasm</location>
    </subcellularLocation>
</comment>
<dbReference type="AlphaFoldDB" id="A0AB38YV84"/>
<dbReference type="GO" id="GO:0008270">
    <property type="term" value="F:zinc ion binding"/>
    <property type="evidence" value="ECO:0007669"/>
    <property type="project" value="InterPro"/>
</dbReference>
<evidence type="ECO:0000256" key="3">
    <source>
        <dbReference type="ARBA" id="ARBA00022490"/>
    </source>
</evidence>
<dbReference type="InterPro" id="IPR013154">
    <property type="entry name" value="ADH-like_N"/>
</dbReference>
<dbReference type="SUPFAM" id="SSF50129">
    <property type="entry name" value="GroES-like"/>
    <property type="match status" value="1"/>
</dbReference>
<dbReference type="EMBL" id="CP134206">
    <property type="protein sequence ID" value="WND05150.1"/>
    <property type="molecule type" value="Genomic_DNA"/>
</dbReference>
<dbReference type="Gene3D" id="3.40.50.720">
    <property type="entry name" value="NAD(P)-binding Rossmann-like Domain"/>
    <property type="match status" value="1"/>
</dbReference>
<dbReference type="Proteomes" id="UP001256400">
    <property type="component" value="Chromosome"/>
</dbReference>
<dbReference type="GO" id="GO:0003723">
    <property type="term" value="F:RNA binding"/>
    <property type="evidence" value="ECO:0007669"/>
    <property type="project" value="UniProtKB-KW"/>
</dbReference>
<evidence type="ECO:0000313" key="8">
    <source>
        <dbReference type="EMBL" id="WND05150.1"/>
    </source>
</evidence>
<evidence type="ECO:0000256" key="6">
    <source>
        <dbReference type="ARBA" id="ARBA00022990"/>
    </source>
</evidence>
<dbReference type="InterPro" id="IPR020843">
    <property type="entry name" value="ER"/>
</dbReference>
<dbReference type="GO" id="GO:0016491">
    <property type="term" value="F:oxidoreductase activity"/>
    <property type="evidence" value="ECO:0007669"/>
    <property type="project" value="InterPro"/>
</dbReference>
<dbReference type="Pfam" id="PF00107">
    <property type="entry name" value="ADH_zinc_N"/>
    <property type="match status" value="1"/>
</dbReference>
<protein>
    <submittedName>
        <fullName evidence="8">Zinc-binding dehydrogenase</fullName>
    </submittedName>
</protein>
<keyword evidence="5" id="KW-0694">RNA-binding</keyword>
<evidence type="ECO:0000256" key="4">
    <source>
        <dbReference type="ARBA" id="ARBA00022857"/>
    </source>
</evidence>
<dbReference type="PANTHER" id="PTHR44154:SF1">
    <property type="entry name" value="QUINONE OXIDOREDUCTASE"/>
    <property type="match status" value="1"/>
</dbReference>
<keyword evidence="4" id="KW-0521">NADP</keyword>
<dbReference type="InterPro" id="IPR036291">
    <property type="entry name" value="NAD(P)-bd_dom_sf"/>
</dbReference>
<sequence>MKALVLTQVGTPYTLHVETDIEIPEPAAGEVRIKVMSSSINPVDYKFAKNGTTLQLPHILGIDAAGIVDAVGHDVTTWKKGDRVISLTNLWRWGGFAEYVVVDANSISAIPEQLDFNVAATIPCAGITAWQALYRKAPLHAGQRILVNGAGGGVGGFVVQLAKLMGLEVYATASSEPERIKALGADHIINYKQDNIVERIHALTEGRGVDAVIDLISSETSLQLATVLRHNGHLISVSGRIDQNPIPSFTKAISIHEVALGFAYQHGDDENLRDIAAGGEFLATLMANGKLDPMIQNVITLDELENGLHQAEHGKTQGKVVIEIAKAS</sequence>
<keyword evidence="3" id="KW-0963">Cytoplasm</keyword>
<keyword evidence="6" id="KW-0007">Acetylation</keyword>